<proteinExistence type="predicted"/>
<evidence type="ECO:0000313" key="2">
    <source>
        <dbReference type="Proteomes" id="UP000828390"/>
    </source>
</evidence>
<comment type="caution">
    <text evidence="1">The sequence shown here is derived from an EMBL/GenBank/DDBJ whole genome shotgun (WGS) entry which is preliminary data.</text>
</comment>
<protein>
    <submittedName>
        <fullName evidence="1">Uncharacterized protein</fullName>
    </submittedName>
</protein>
<keyword evidence="2" id="KW-1185">Reference proteome</keyword>
<gene>
    <name evidence="1" type="ORF">DPMN_114406</name>
</gene>
<organism evidence="1 2">
    <name type="scientific">Dreissena polymorpha</name>
    <name type="common">Zebra mussel</name>
    <name type="synonym">Mytilus polymorpha</name>
    <dbReference type="NCBI Taxonomy" id="45954"/>
    <lineage>
        <taxon>Eukaryota</taxon>
        <taxon>Metazoa</taxon>
        <taxon>Spiralia</taxon>
        <taxon>Lophotrochozoa</taxon>
        <taxon>Mollusca</taxon>
        <taxon>Bivalvia</taxon>
        <taxon>Autobranchia</taxon>
        <taxon>Heteroconchia</taxon>
        <taxon>Euheterodonta</taxon>
        <taxon>Imparidentia</taxon>
        <taxon>Neoheterodontei</taxon>
        <taxon>Myida</taxon>
        <taxon>Dreissenoidea</taxon>
        <taxon>Dreissenidae</taxon>
        <taxon>Dreissena</taxon>
    </lineage>
</organism>
<reference evidence="1" key="1">
    <citation type="journal article" date="2019" name="bioRxiv">
        <title>The Genome of the Zebra Mussel, Dreissena polymorpha: A Resource for Invasive Species Research.</title>
        <authorList>
            <person name="McCartney M.A."/>
            <person name="Auch B."/>
            <person name="Kono T."/>
            <person name="Mallez S."/>
            <person name="Zhang Y."/>
            <person name="Obille A."/>
            <person name="Becker A."/>
            <person name="Abrahante J.E."/>
            <person name="Garbe J."/>
            <person name="Badalamenti J.P."/>
            <person name="Herman A."/>
            <person name="Mangelson H."/>
            <person name="Liachko I."/>
            <person name="Sullivan S."/>
            <person name="Sone E.D."/>
            <person name="Koren S."/>
            <person name="Silverstein K.A.T."/>
            <person name="Beckman K.B."/>
            <person name="Gohl D.M."/>
        </authorList>
    </citation>
    <scope>NUCLEOTIDE SEQUENCE</scope>
    <source>
        <strain evidence="1">Duluth1</strain>
        <tissue evidence="1">Whole animal</tissue>
    </source>
</reference>
<dbReference type="AlphaFoldDB" id="A0A9D4QSF4"/>
<sequence>MANDDMLIPLLPIKDGETYNVESGRVTSPVIGTYSFIHQYCVASNRFAECPCRGVRSSRRGGPSVTTCIR</sequence>
<accession>A0A9D4QSF4</accession>
<name>A0A9D4QSF4_DREPO</name>
<reference evidence="1" key="2">
    <citation type="submission" date="2020-11" db="EMBL/GenBank/DDBJ databases">
        <authorList>
            <person name="McCartney M.A."/>
            <person name="Auch B."/>
            <person name="Kono T."/>
            <person name="Mallez S."/>
            <person name="Becker A."/>
            <person name="Gohl D.M."/>
            <person name="Silverstein K.A.T."/>
            <person name="Koren S."/>
            <person name="Bechman K.B."/>
            <person name="Herman A."/>
            <person name="Abrahante J.E."/>
            <person name="Garbe J."/>
        </authorList>
    </citation>
    <scope>NUCLEOTIDE SEQUENCE</scope>
    <source>
        <strain evidence="1">Duluth1</strain>
        <tissue evidence="1">Whole animal</tissue>
    </source>
</reference>
<evidence type="ECO:0000313" key="1">
    <source>
        <dbReference type="EMBL" id="KAH3840947.1"/>
    </source>
</evidence>
<dbReference type="EMBL" id="JAIWYP010000004">
    <property type="protein sequence ID" value="KAH3840947.1"/>
    <property type="molecule type" value="Genomic_DNA"/>
</dbReference>
<dbReference type="Proteomes" id="UP000828390">
    <property type="component" value="Unassembled WGS sequence"/>
</dbReference>